<dbReference type="Proteomes" id="UP000323866">
    <property type="component" value="Unassembled WGS sequence"/>
</dbReference>
<dbReference type="PROSITE" id="PS50213">
    <property type="entry name" value="FAS1"/>
    <property type="match status" value="1"/>
</dbReference>
<dbReference type="SUPFAM" id="SSF82153">
    <property type="entry name" value="FAS1 domain"/>
    <property type="match status" value="1"/>
</dbReference>
<dbReference type="InterPro" id="IPR050904">
    <property type="entry name" value="Adhesion/Biosynth-related"/>
</dbReference>
<accession>A0A5M8QEC9</accession>
<sequence>MKRRLYNAKIFLVLCLCLLLQARSEGQSLMGKVAASAKVSSLSLGEGIAQQNPLLLELVTRAGLMPVLSNGEAYTFFAPAESTLAQHQQDSPEQLKAFLEQHIVKGSLTTQDLRDGADLTSLRGSSLRICRKKGDILVSGVRLTQPDQLFSNGVWHQMNGAFQPSKTSF</sequence>
<organism evidence="3 4">
    <name type="scientific">Rufibacter glacialis</name>
    <dbReference type="NCBI Taxonomy" id="1259555"/>
    <lineage>
        <taxon>Bacteria</taxon>
        <taxon>Pseudomonadati</taxon>
        <taxon>Bacteroidota</taxon>
        <taxon>Cytophagia</taxon>
        <taxon>Cytophagales</taxon>
        <taxon>Hymenobacteraceae</taxon>
        <taxon>Rufibacter</taxon>
    </lineage>
</organism>
<protein>
    <submittedName>
        <fullName evidence="3">Fasciclin domain-containing protein</fullName>
    </submittedName>
</protein>
<comment type="caution">
    <text evidence="3">The sequence shown here is derived from an EMBL/GenBank/DDBJ whole genome shotgun (WGS) entry which is preliminary data.</text>
</comment>
<gene>
    <name evidence="3" type="ORF">FOE74_13895</name>
</gene>
<dbReference type="OrthoDB" id="894106at2"/>
<dbReference type="AlphaFoldDB" id="A0A5M8QEC9"/>
<evidence type="ECO:0000259" key="2">
    <source>
        <dbReference type="PROSITE" id="PS50213"/>
    </source>
</evidence>
<reference evidence="3 4" key="2">
    <citation type="submission" date="2019-09" db="EMBL/GenBank/DDBJ databases">
        <title>A bacterium isolated from glacier soil.</title>
        <authorList>
            <person name="Liu Q."/>
        </authorList>
    </citation>
    <scope>NUCLEOTIDE SEQUENCE [LARGE SCALE GENOMIC DNA]</scope>
    <source>
        <strain evidence="3 4">MDT1-10-3</strain>
    </source>
</reference>
<dbReference type="PANTHER" id="PTHR10900">
    <property type="entry name" value="PERIOSTIN-RELATED"/>
    <property type="match status" value="1"/>
</dbReference>
<feature type="chain" id="PRO_5024321905" evidence="1">
    <location>
        <begin position="23"/>
        <end position="169"/>
    </location>
</feature>
<keyword evidence="1" id="KW-0732">Signal</keyword>
<dbReference type="InterPro" id="IPR036378">
    <property type="entry name" value="FAS1_dom_sf"/>
</dbReference>
<evidence type="ECO:0000313" key="4">
    <source>
        <dbReference type="Proteomes" id="UP000323866"/>
    </source>
</evidence>
<evidence type="ECO:0000313" key="3">
    <source>
        <dbReference type="EMBL" id="KAA6433548.1"/>
    </source>
</evidence>
<dbReference type="Gene3D" id="2.30.180.10">
    <property type="entry name" value="FAS1 domain"/>
    <property type="match status" value="1"/>
</dbReference>
<evidence type="ECO:0000256" key="1">
    <source>
        <dbReference type="SAM" id="SignalP"/>
    </source>
</evidence>
<dbReference type="InterPro" id="IPR000782">
    <property type="entry name" value="FAS1_domain"/>
</dbReference>
<reference evidence="3 4" key="1">
    <citation type="submission" date="2019-07" db="EMBL/GenBank/DDBJ databases">
        <authorList>
            <person name="Qu J.-H."/>
        </authorList>
    </citation>
    <scope>NUCLEOTIDE SEQUENCE [LARGE SCALE GENOMIC DNA]</scope>
    <source>
        <strain evidence="3 4">MDT1-10-3</strain>
    </source>
</reference>
<proteinExistence type="predicted"/>
<feature type="domain" description="FAS1" evidence="2">
    <location>
        <begin position="35"/>
        <end position="162"/>
    </location>
</feature>
<dbReference type="Pfam" id="PF02469">
    <property type="entry name" value="Fasciclin"/>
    <property type="match status" value="1"/>
</dbReference>
<dbReference type="SMART" id="SM00554">
    <property type="entry name" value="FAS1"/>
    <property type="match status" value="1"/>
</dbReference>
<name>A0A5M8QEC9_9BACT</name>
<dbReference type="EMBL" id="VKKZ01000021">
    <property type="protein sequence ID" value="KAA6433548.1"/>
    <property type="molecule type" value="Genomic_DNA"/>
</dbReference>
<dbReference type="PANTHER" id="PTHR10900:SF77">
    <property type="entry name" value="FI19380P1"/>
    <property type="match status" value="1"/>
</dbReference>
<feature type="signal peptide" evidence="1">
    <location>
        <begin position="1"/>
        <end position="22"/>
    </location>
</feature>